<reference evidence="9" key="1">
    <citation type="journal article" date="2022" name="Proc. Natl. Acad. Sci. U.S.A.">
        <title>Life cycle and functional genomics of the unicellular red alga Galdieria for elucidating algal and plant evolution and industrial use.</title>
        <authorList>
            <person name="Hirooka S."/>
            <person name="Itabashi T."/>
            <person name="Ichinose T.M."/>
            <person name="Onuma R."/>
            <person name="Fujiwara T."/>
            <person name="Yamashita S."/>
            <person name="Jong L.W."/>
            <person name="Tomita R."/>
            <person name="Iwane A.H."/>
            <person name="Miyagishima S.Y."/>
        </authorList>
    </citation>
    <scope>NUCLEOTIDE SEQUENCE</scope>
    <source>
        <strain evidence="9">NBRC 102759</strain>
    </source>
</reference>
<evidence type="ECO:0000256" key="4">
    <source>
        <dbReference type="ARBA" id="ARBA00022801"/>
    </source>
</evidence>
<dbReference type="InterPro" id="IPR000751">
    <property type="entry name" value="MPI_Phosphatase"/>
</dbReference>
<dbReference type="AlphaFoldDB" id="A0A9C7PX45"/>
<name>A0A9C7PX45_9RHOD</name>
<keyword evidence="3" id="KW-0132">Cell division</keyword>
<dbReference type="GO" id="GO:0004725">
    <property type="term" value="F:protein tyrosine phosphatase activity"/>
    <property type="evidence" value="ECO:0007669"/>
    <property type="project" value="UniProtKB-EC"/>
</dbReference>
<evidence type="ECO:0000256" key="2">
    <source>
        <dbReference type="ARBA" id="ARBA00013064"/>
    </source>
</evidence>
<dbReference type="GO" id="GO:0110032">
    <property type="term" value="P:positive regulation of G2/MI transition of meiotic cell cycle"/>
    <property type="evidence" value="ECO:0007669"/>
    <property type="project" value="TreeGrafter"/>
</dbReference>
<dbReference type="InterPro" id="IPR001763">
    <property type="entry name" value="Rhodanese-like_dom"/>
</dbReference>
<dbReference type="GO" id="GO:0000086">
    <property type="term" value="P:G2/M transition of mitotic cell cycle"/>
    <property type="evidence" value="ECO:0007669"/>
    <property type="project" value="TreeGrafter"/>
</dbReference>
<dbReference type="GO" id="GO:0010971">
    <property type="term" value="P:positive regulation of G2/M transition of mitotic cell cycle"/>
    <property type="evidence" value="ECO:0007669"/>
    <property type="project" value="TreeGrafter"/>
</dbReference>
<dbReference type="EMBL" id="BQMJ01000029">
    <property type="protein sequence ID" value="GJQ12035.1"/>
    <property type="molecule type" value="Genomic_DNA"/>
</dbReference>
<keyword evidence="5" id="KW-0904">Protein phosphatase</keyword>
<reference evidence="9" key="2">
    <citation type="submission" date="2022-01" db="EMBL/GenBank/DDBJ databases">
        <authorList>
            <person name="Hirooka S."/>
            <person name="Miyagishima S.Y."/>
        </authorList>
    </citation>
    <scope>NUCLEOTIDE SEQUENCE</scope>
    <source>
        <strain evidence="9">NBRC 102759</strain>
    </source>
</reference>
<dbReference type="SMART" id="SM00450">
    <property type="entry name" value="RHOD"/>
    <property type="match status" value="1"/>
</dbReference>
<dbReference type="Pfam" id="PF00581">
    <property type="entry name" value="Rhodanese"/>
    <property type="match status" value="1"/>
</dbReference>
<dbReference type="EC" id="3.1.3.48" evidence="2"/>
<dbReference type="Gene3D" id="3.40.250.10">
    <property type="entry name" value="Rhodanese-like domain"/>
    <property type="match status" value="1"/>
</dbReference>
<dbReference type="SUPFAM" id="SSF52821">
    <property type="entry name" value="Rhodanese/Cell cycle control phosphatase"/>
    <property type="match status" value="1"/>
</dbReference>
<dbReference type="GO" id="GO:0005634">
    <property type="term" value="C:nucleus"/>
    <property type="evidence" value="ECO:0007669"/>
    <property type="project" value="TreeGrafter"/>
</dbReference>
<evidence type="ECO:0000256" key="5">
    <source>
        <dbReference type="ARBA" id="ARBA00022912"/>
    </source>
</evidence>
<evidence type="ECO:0000256" key="7">
    <source>
        <dbReference type="SAM" id="MobiDB-lite"/>
    </source>
</evidence>
<evidence type="ECO:0000256" key="6">
    <source>
        <dbReference type="ARBA" id="ARBA00023306"/>
    </source>
</evidence>
<dbReference type="OrthoDB" id="26523at2759"/>
<feature type="region of interest" description="Disordered" evidence="7">
    <location>
        <begin position="264"/>
        <end position="284"/>
    </location>
</feature>
<accession>A0A9C7PX45</accession>
<keyword evidence="10" id="KW-1185">Reference proteome</keyword>
<organism evidence="9 10">
    <name type="scientific">Galdieria partita</name>
    <dbReference type="NCBI Taxonomy" id="83374"/>
    <lineage>
        <taxon>Eukaryota</taxon>
        <taxon>Rhodophyta</taxon>
        <taxon>Bangiophyceae</taxon>
        <taxon>Galdieriales</taxon>
        <taxon>Galdieriaceae</taxon>
        <taxon>Galdieria</taxon>
    </lineage>
</organism>
<evidence type="ECO:0000256" key="1">
    <source>
        <dbReference type="ARBA" id="ARBA00011065"/>
    </source>
</evidence>
<dbReference type="GO" id="GO:0051301">
    <property type="term" value="P:cell division"/>
    <property type="evidence" value="ECO:0007669"/>
    <property type="project" value="UniProtKB-KW"/>
</dbReference>
<keyword evidence="6" id="KW-0131">Cell cycle</keyword>
<proteinExistence type="inferred from homology"/>
<feature type="domain" description="Rhodanese" evidence="8">
    <location>
        <begin position="136"/>
        <end position="240"/>
    </location>
</feature>
<keyword evidence="4" id="KW-0378">Hydrolase</keyword>
<dbReference type="PROSITE" id="PS50206">
    <property type="entry name" value="RHODANESE_3"/>
    <property type="match status" value="1"/>
</dbReference>
<dbReference type="Proteomes" id="UP001061958">
    <property type="component" value="Unassembled WGS sequence"/>
</dbReference>
<evidence type="ECO:0000259" key="8">
    <source>
        <dbReference type="PROSITE" id="PS50206"/>
    </source>
</evidence>
<sequence>MNSRYTSILYICIRSFLWHLIKNFALLRKRVSSLDKTNHVASSVTEHHENASCISKIRPQFERLPLEVISCNNTSIIIQNIEFALITRTKAKPLIEVQTDLAGNVPSTQTDKDSIFYISARTAAETILNKSASVLNIIIIDCRFPYEYEGGHIRDAYNCYIPKQIQDLLCPSGWETQPVADAIIFYCEYSSHRAPKMSQYLRSLDRNVHFDSYPILSYPHLYVISKGYREFYVNFPELCVPPGGYTPMRPKKKQNITRKYSIQLQHPSRQKNGDKHAKPRSSLSLEALLSPRTNV</sequence>
<evidence type="ECO:0000313" key="10">
    <source>
        <dbReference type="Proteomes" id="UP001061958"/>
    </source>
</evidence>
<gene>
    <name evidence="9" type="ORF">GpartN1_g3826.t1</name>
</gene>
<protein>
    <recommendedName>
        <fullName evidence="2">protein-tyrosine-phosphatase</fullName>
        <ecNumber evidence="2">3.1.3.48</ecNumber>
    </recommendedName>
</protein>
<dbReference type="PRINTS" id="PR00716">
    <property type="entry name" value="MPIPHPHTASE"/>
</dbReference>
<dbReference type="PANTHER" id="PTHR10828:SF17">
    <property type="entry name" value="PROTEIN-TYROSINE-PHOSPHATASE"/>
    <property type="match status" value="1"/>
</dbReference>
<dbReference type="GO" id="GO:0005737">
    <property type="term" value="C:cytoplasm"/>
    <property type="evidence" value="ECO:0007669"/>
    <property type="project" value="TreeGrafter"/>
</dbReference>
<comment type="caution">
    <text evidence="9">The sequence shown here is derived from an EMBL/GenBank/DDBJ whole genome shotgun (WGS) entry which is preliminary data.</text>
</comment>
<dbReference type="InterPro" id="IPR036873">
    <property type="entry name" value="Rhodanese-like_dom_sf"/>
</dbReference>
<dbReference type="PANTHER" id="PTHR10828">
    <property type="entry name" value="M-PHASE INDUCER PHOSPHATASE DUAL SPECIFICITY PHOSPHATASE CDC25"/>
    <property type="match status" value="1"/>
</dbReference>
<evidence type="ECO:0000313" key="9">
    <source>
        <dbReference type="EMBL" id="GJQ12035.1"/>
    </source>
</evidence>
<comment type="similarity">
    <text evidence="1">Belongs to the MPI phosphatase family.</text>
</comment>
<evidence type="ECO:0000256" key="3">
    <source>
        <dbReference type="ARBA" id="ARBA00022618"/>
    </source>
</evidence>